<evidence type="ECO:0000256" key="1">
    <source>
        <dbReference type="SAM" id="Phobius"/>
    </source>
</evidence>
<gene>
    <name evidence="2" type="ORF">LzC2_30430</name>
</gene>
<feature type="transmembrane region" description="Helical" evidence="1">
    <location>
        <begin position="270"/>
        <end position="287"/>
    </location>
</feature>
<keyword evidence="1" id="KW-0472">Membrane</keyword>
<keyword evidence="1" id="KW-1133">Transmembrane helix</keyword>
<feature type="transmembrane region" description="Helical" evidence="1">
    <location>
        <begin position="357"/>
        <end position="376"/>
    </location>
</feature>
<dbReference type="Proteomes" id="UP000609651">
    <property type="component" value="Unassembled WGS sequence"/>
</dbReference>
<feature type="transmembrane region" description="Helical" evidence="1">
    <location>
        <begin position="247"/>
        <end position="264"/>
    </location>
</feature>
<evidence type="ECO:0000313" key="2">
    <source>
        <dbReference type="EMBL" id="NNJ26947.1"/>
    </source>
</evidence>
<feature type="transmembrane region" description="Helical" evidence="1">
    <location>
        <begin position="67"/>
        <end position="90"/>
    </location>
</feature>
<dbReference type="EMBL" id="WTPX01000109">
    <property type="protein sequence ID" value="NNJ26947.1"/>
    <property type="molecule type" value="Genomic_DNA"/>
</dbReference>
<accession>A0ABX1VGI7</accession>
<feature type="transmembrane region" description="Helical" evidence="1">
    <location>
        <begin position="143"/>
        <end position="176"/>
    </location>
</feature>
<evidence type="ECO:0008006" key="4">
    <source>
        <dbReference type="Google" id="ProtNLM"/>
    </source>
</evidence>
<proteinExistence type="predicted"/>
<keyword evidence="3" id="KW-1185">Reference proteome</keyword>
<sequence>MSPYAVLGKEAKVRIHDNVEPNLAIHYRLAKDGSSDFILGGLPESAFTALPILLVEVHRFLDAFEGYVLVEAAVRCLAFIGLFGFLVRAFKCEEELACLVAAGFSWLPWFPIFGLAASGIPLLAFAAIVLIQPSRGRLQRVLMLVVMALFPLCSSVTWTPFMFAVMAAFALGVWLYSRRFPAWLASGLGLFAGVSAVVNWPLVEASFGSEAIEWHRAEYLPAPLDIASILKQSAFSQYHAEASPRPFVWAAVLMASIMAVNATLGTLKRLPLIAALLFVALALFLAPDLVRRHSLVYVLCIVAAISLRTRQPPRSWLISLGSTGATIGFVATVWIAYDAQLLNWLPAGENFQYRRWYIFLPFVLYAMFFASLSYLASTGKSARLIAFGLAFCQMGMLFAERWETQSDDWIMTYSQYESRVTFDRVDELIVIPREDYQIACIGFYPSVAHLNGFNTVGGYWALYPLKWKHQMRSVIAGELEKSPALREYFDNWGNRCYVWASSCRPHDVRLAGDPPATFQDLAIDTNALSEMGADYVLSSLKIDNSAEIGLEYLGTIPSADPGKVLSLWVYEIDSGAASRRDLKTTPKLRGNE</sequence>
<keyword evidence="1" id="KW-0812">Transmembrane</keyword>
<comment type="caution">
    <text evidence="2">The sequence shown here is derived from an EMBL/GenBank/DDBJ whole genome shotgun (WGS) entry which is preliminary data.</text>
</comment>
<name>A0ABX1VGI7_9PLAN</name>
<feature type="transmembrane region" description="Helical" evidence="1">
    <location>
        <begin position="316"/>
        <end position="337"/>
    </location>
</feature>
<feature type="transmembrane region" description="Helical" evidence="1">
    <location>
        <begin position="182"/>
        <end position="203"/>
    </location>
</feature>
<protein>
    <recommendedName>
        <fullName evidence="4">Transmembrane protein</fullName>
    </recommendedName>
</protein>
<feature type="transmembrane region" description="Helical" evidence="1">
    <location>
        <begin position="110"/>
        <end position="131"/>
    </location>
</feature>
<evidence type="ECO:0000313" key="3">
    <source>
        <dbReference type="Proteomes" id="UP000609651"/>
    </source>
</evidence>
<reference evidence="2 3" key="1">
    <citation type="journal article" date="2020" name="Syst. Appl. Microbiol.">
        <title>Alienimonas chondri sp. nov., a novel planctomycete isolated from the biofilm of the red alga Chondrus crispus.</title>
        <authorList>
            <person name="Vitorino I."/>
            <person name="Albuquerque L."/>
            <person name="Wiegand S."/>
            <person name="Kallscheuer N."/>
            <person name="da Costa M.S."/>
            <person name="Lobo-da-Cunha A."/>
            <person name="Jogler C."/>
            <person name="Lage O.M."/>
        </authorList>
    </citation>
    <scope>NUCLEOTIDE SEQUENCE [LARGE SCALE GENOMIC DNA]</scope>
    <source>
        <strain evidence="2 3">LzC2</strain>
    </source>
</reference>
<dbReference type="InterPro" id="IPR046107">
    <property type="entry name" value="DUF6044"/>
</dbReference>
<organism evidence="2 3">
    <name type="scientific">Alienimonas chondri</name>
    <dbReference type="NCBI Taxonomy" id="2681879"/>
    <lineage>
        <taxon>Bacteria</taxon>
        <taxon>Pseudomonadati</taxon>
        <taxon>Planctomycetota</taxon>
        <taxon>Planctomycetia</taxon>
        <taxon>Planctomycetales</taxon>
        <taxon>Planctomycetaceae</taxon>
        <taxon>Alienimonas</taxon>
    </lineage>
</organism>
<dbReference type="Pfam" id="PF19510">
    <property type="entry name" value="DUF6044"/>
    <property type="match status" value="1"/>
</dbReference>